<name>A0A6C0AKQ9_9ZZZZ</name>
<accession>A0A6C0AKQ9</accession>
<evidence type="ECO:0000313" key="1">
    <source>
        <dbReference type="EMBL" id="QHS79921.1"/>
    </source>
</evidence>
<organism evidence="1">
    <name type="scientific">viral metagenome</name>
    <dbReference type="NCBI Taxonomy" id="1070528"/>
    <lineage>
        <taxon>unclassified sequences</taxon>
        <taxon>metagenomes</taxon>
        <taxon>organismal metagenomes</taxon>
    </lineage>
</organism>
<sequence length="119" mass="13630">MTTLLALHVTRTSEQSADDIILFQTDPAYPDVVEITSTFSGTKKLRYQYTLPRSRCSHYARTIVRALVDDVEPFDRVQISSAMFPAVMYNVEDLVRSRVMESIDEVLHLTFDCIVHRSS</sequence>
<dbReference type="EMBL" id="MN740664">
    <property type="protein sequence ID" value="QHS79921.1"/>
    <property type="molecule type" value="Genomic_DNA"/>
</dbReference>
<protein>
    <submittedName>
        <fullName evidence="1">Uncharacterized protein</fullName>
    </submittedName>
</protein>
<reference evidence="1" key="1">
    <citation type="journal article" date="2020" name="Nature">
        <title>Giant virus diversity and host interactions through global metagenomics.</title>
        <authorList>
            <person name="Schulz F."/>
            <person name="Roux S."/>
            <person name="Paez-Espino D."/>
            <person name="Jungbluth S."/>
            <person name="Walsh D.A."/>
            <person name="Denef V.J."/>
            <person name="McMahon K.D."/>
            <person name="Konstantinidis K.T."/>
            <person name="Eloe-Fadrosh E.A."/>
            <person name="Kyrpides N.C."/>
            <person name="Woyke T."/>
        </authorList>
    </citation>
    <scope>NUCLEOTIDE SEQUENCE</scope>
    <source>
        <strain evidence="1">GVMAG-S-1035375-24</strain>
    </source>
</reference>
<dbReference type="AlphaFoldDB" id="A0A6C0AKQ9"/>
<proteinExistence type="predicted"/>